<evidence type="ECO:0000256" key="1">
    <source>
        <dbReference type="ARBA" id="ARBA00002397"/>
    </source>
</evidence>
<dbReference type="Pfam" id="PF05130">
    <property type="entry name" value="FlgN"/>
    <property type="match status" value="1"/>
</dbReference>
<protein>
    <submittedName>
        <fullName evidence="4">Flagellar protein FlgN</fullName>
    </submittedName>
</protein>
<evidence type="ECO:0000256" key="2">
    <source>
        <dbReference type="ARBA" id="ARBA00007703"/>
    </source>
</evidence>
<reference evidence="4 5" key="1">
    <citation type="submission" date="2022-01" db="EMBL/GenBank/DDBJ databases">
        <title>Whole genome-based taxonomy of the Shewanellaceae.</title>
        <authorList>
            <person name="Martin-Rodriguez A.J."/>
        </authorList>
    </citation>
    <scope>NUCLEOTIDE SEQUENCE [LARGE SCALE GENOMIC DNA]</scope>
    <source>
        <strain evidence="4 5">DSM 21332</strain>
    </source>
</reference>
<dbReference type="RefSeq" id="WP_249249668.1">
    <property type="nucleotide sequence ID" value="NZ_JAKIKT010000006.1"/>
</dbReference>
<keyword evidence="4" id="KW-0969">Cilium</keyword>
<dbReference type="EMBL" id="JAKIKT010000006">
    <property type="protein sequence ID" value="MCL2915053.1"/>
    <property type="molecule type" value="Genomic_DNA"/>
</dbReference>
<comment type="similarity">
    <text evidence="2">Belongs to the FlgN family.</text>
</comment>
<evidence type="ECO:0000313" key="5">
    <source>
        <dbReference type="Proteomes" id="UP001202831"/>
    </source>
</evidence>
<gene>
    <name evidence="4" type="ORF">L2725_14930</name>
</gene>
<keyword evidence="3" id="KW-1005">Bacterial flagellum biogenesis</keyword>
<keyword evidence="4" id="KW-0966">Cell projection</keyword>
<keyword evidence="4" id="KW-0282">Flagellum</keyword>
<dbReference type="InterPro" id="IPR036679">
    <property type="entry name" value="FlgN-like_sf"/>
</dbReference>
<comment type="function">
    <text evidence="1">Required for the efficient initiation of filament assembly.</text>
</comment>
<proteinExistence type="inferred from homology"/>
<dbReference type="SUPFAM" id="SSF140566">
    <property type="entry name" value="FlgN-like"/>
    <property type="match status" value="1"/>
</dbReference>
<dbReference type="Gene3D" id="1.20.58.300">
    <property type="entry name" value="FlgN-like"/>
    <property type="match status" value="1"/>
</dbReference>
<evidence type="ECO:0000313" key="4">
    <source>
        <dbReference type="EMBL" id="MCL2915053.1"/>
    </source>
</evidence>
<sequence>MAGKKELLQALIRGIRRDLADYARLQELLTAQRQLMLGRDNDGLVEHNRVQDQLVAQLAQSASQRSQLLQRIGVTADAAGVEKLLKAMPASVAGQVQTMWLRLMALGAECQAANEQNGRLLVRQQELIRDLLQQSPSSQTSSLGY</sequence>
<dbReference type="InterPro" id="IPR007809">
    <property type="entry name" value="FlgN-like"/>
</dbReference>
<accession>A0ABT0N9C6</accession>
<name>A0ABT0N9C6_9GAMM</name>
<evidence type="ECO:0000256" key="3">
    <source>
        <dbReference type="ARBA" id="ARBA00022795"/>
    </source>
</evidence>
<keyword evidence="5" id="KW-1185">Reference proteome</keyword>
<comment type="caution">
    <text evidence="4">The sequence shown here is derived from an EMBL/GenBank/DDBJ whole genome shotgun (WGS) entry which is preliminary data.</text>
</comment>
<dbReference type="Proteomes" id="UP001202831">
    <property type="component" value="Unassembled WGS sequence"/>
</dbReference>
<organism evidence="4 5">
    <name type="scientific">Shewanella corallii</name>
    <dbReference type="NCBI Taxonomy" id="560080"/>
    <lineage>
        <taxon>Bacteria</taxon>
        <taxon>Pseudomonadati</taxon>
        <taxon>Pseudomonadota</taxon>
        <taxon>Gammaproteobacteria</taxon>
        <taxon>Alteromonadales</taxon>
        <taxon>Shewanellaceae</taxon>
        <taxon>Shewanella</taxon>
    </lineage>
</organism>